<dbReference type="InterPro" id="IPR010131">
    <property type="entry name" value="MdtP/NodT-like"/>
</dbReference>
<keyword evidence="2" id="KW-0449">Lipoprotein</keyword>
<comment type="subcellular location">
    <subcellularLocation>
        <location evidence="2">Cell membrane</location>
        <topology evidence="2">Lipid-anchor</topology>
    </subcellularLocation>
</comment>
<keyword evidence="2" id="KW-0472">Membrane</keyword>
<dbReference type="GO" id="GO:0005886">
    <property type="term" value="C:plasma membrane"/>
    <property type="evidence" value="ECO:0007669"/>
    <property type="project" value="UniProtKB-SubCell"/>
</dbReference>
<sequence>MKCLKWIPLAVALSACGDMGQYTEPEIDLPDVYSVIAPVKAPSRADTEWWLNFNDPVLNGLVARGLADNLSIAEAQARLKEAEANLRGARVAVTGDGTVEFSGRDPGQERIEASIEAQINLANEAGHRGAAAQARLEAAEDDEREAQRAVLAEISNAYTELRFFQTTRKRRAQDQASRQKTINDIQKQLNAGEATQLDLLRAQSLLAETESEIPLIESNIIRQRNRLATLLGRPVGLLNVDLGYKGHQPLPSGVTDPGIPADLLRARPDIQRAERLYAAAISDMSAANAARYPSLTLSGIISGGYNGPSAPLETILAGLVLPVFTQPALAAEVDAADARASQAYLQWRAAVIQAVEEVENAQALLGAAKRATRAAQRAVDLDQRSLALSRELVASGGNITVLDVLDRERSLASSRTSLAQSQRDIAIGYIELQSALGRGHPLTTEDLVKAEADDPEDEVARAQVDLQ</sequence>
<evidence type="ECO:0000313" key="5">
    <source>
        <dbReference type="Proteomes" id="UP000193061"/>
    </source>
</evidence>
<dbReference type="PROSITE" id="PS51257">
    <property type="entry name" value="PROKAR_LIPOPROTEIN"/>
    <property type="match status" value="1"/>
</dbReference>
<keyword evidence="5" id="KW-1185">Reference proteome</keyword>
<protein>
    <submittedName>
        <fullName evidence="4">Cation efflux system protein CusC</fullName>
    </submittedName>
</protein>
<name>A0A1X6YVZ0_9RHOB</name>
<dbReference type="Proteomes" id="UP000193061">
    <property type="component" value="Unassembled WGS sequence"/>
</dbReference>
<reference evidence="4 5" key="1">
    <citation type="submission" date="2017-03" db="EMBL/GenBank/DDBJ databases">
        <authorList>
            <person name="Afonso C.L."/>
            <person name="Miller P.J."/>
            <person name="Scott M.A."/>
            <person name="Spackman E."/>
            <person name="Goraichik I."/>
            <person name="Dimitrov K.M."/>
            <person name="Suarez D.L."/>
            <person name="Swayne D.E."/>
        </authorList>
    </citation>
    <scope>NUCLEOTIDE SEQUENCE [LARGE SCALE GENOMIC DNA]</scope>
    <source>
        <strain evidence="4 5">CECT 7450</strain>
    </source>
</reference>
<evidence type="ECO:0000256" key="3">
    <source>
        <dbReference type="SAM" id="MobiDB-lite"/>
    </source>
</evidence>
<feature type="region of interest" description="Disordered" evidence="3">
    <location>
        <begin position="448"/>
        <end position="467"/>
    </location>
</feature>
<organism evidence="4 5">
    <name type="scientific">Roseovarius albus</name>
    <dbReference type="NCBI Taxonomy" id="1247867"/>
    <lineage>
        <taxon>Bacteria</taxon>
        <taxon>Pseudomonadati</taxon>
        <taxon>Pseudomonadota</taxon>
        <taxon>Alphaproteobacteria</taxon>
        <taxon>Rhodobacterales</taxon>
        <taxon>Roseobacteraceae</taxon>
        <taxon>Roseovarius</taxon>
    </lineage>
</organism>
<dbReference type="Pfam" id="PF02321">
    <property type="entry name" value="OEP"/>
    <property type="match status" value="2"/>
</dbReference>
<evidence type="ECO:0000256" key="1">
    <source>
        <dbReference type="ARBA" id="ARBA00007613"/>
    </source>
</evidence>
<dbReference type="NCBIfam" id="TIGR01845">
    <property type="entry name" value="outer_NodT"/>
    <property type="match status" value="1"/>
</dbReference>
<dbReference type="GO" id="GO:0015562">
    <property type="term" value="F:efflux transmembrane transporter activity"/>
    <property type="evidence" value="ECO:0007669"/>
    <property type="project" value="InterPro"/>
</dbReference>
<comment type="similarity">
    <text evidence="1 2">Belongs to the outer membrane factor (OMF) (TC 1.B.17) family.</text>
</comment>
<keyword evidence="2" id="KW-1134">Transmembrane beta strand</keyword>
<proteinExistence type="inferred from homology"/>
<keyword evidence="2" id="KW-0564">Palmitate</keyword>
<dbReference type="InterPro" id="IPR003423">
    <property type="entry name" value="OMP_efflux"/>
</dbReference>
<evidence type="ECO:0000256" key="2">
    <source>
        <dbReference type="RuleBase" id="RU362097"/>
    </source>
</evidence>
<dbReference type="Gene3D" id="2.20.200.10">
    <property type="entry name" value="Outer membrane efflux proteins (OEP)"/>
    <property type="match status" value="1"/>
</dbReference>
<dbReference type="Gene3D" id="1.20.1600.10">
    <property type="entry name" value="Outer membrane efflux proteins (OEP)"/>
    <property type="match status" value="1"/>
</dbReference>
<dbReference type="AlphaFoldDB" id="A0A1X6YVZ0"/>
<dbReference type="EMBL" id="FWFX01000003">
    <property type="protein sequence ID" value="SLN32404.1"/>
    <property type="molecule type" value="Genomic_DNA"/>
</dbReference>
<dbReference type="PANTHER" id="PTHR30203">
    <property type="entry name" value="OUTER MEMBRANE CATION EFFLUX PROTEIN"/>
    <property type="match status" value="1"/>
</dbReference>
<dbReference type="OrthoDB" id="7181739at2"/>
<dbReference type="RefSeq" id="WP_085805008.1">
    <property type="nucleotide sequence ID" value="NZ_FWFX01000003.1"/>
</dbReference>
<accession>A0A1X6YVZ0</accession>
<dbReference type="SUPFAM" id="SSF56954">
    <property type="entry name" value="Outer membrane efflux proteins (OEP)"/>
    <property type="match status" value="1"/>
</dbReference>
<evidence type="ECO:0000313" key="4">
    <source>
        <dbReference type="EMBL" id="SLN32404.1"/>
    </source>
</evidence>
<keyword evidence="2" id="KW-0812">Transmembrane</keyword>
<gene>
    <name evidence="4" type="primary">cusC</name>
    <name evidence="4" type="ORF">ROA7450_01474</name>
</gene>